<feature type="transmembrane region" description="Helical" evidence="5">
    <location>
        <begin position="392"/>
        <end position="415"/>
    </location>
</feature>
<dbReference type="GO" id="GO:0005730">
    <property type="term" value="C:nucleolus"/>
    <property type="evidence" value="ECO:0007669"/>
    <property type="project" value="TreeGrafter"/>
</dbReference>
<comment type="caution">
    <text evidence="8">The sequence shown here is derived from an EMBL/GenBank/DDBJ whole genome shotgun (WGS) entry which is preliminary data.</text>
</comment>
<evidence type="ECO:0000256" key="3">
    <source>
        <dbReference type="ARBA" id="ARBA00023212"/>
    </source>
</evidence>
<keyword evidence="5" id="KW-0472">Membrane</keyword>
<feature type="region of interest" description="Disordered" evidence="4">
    <location>
        <begin position="450"/>
        <end position="472"/>
    </location>
</feature>
<dbReference type="GO" id="GO:0008017">
    <property type="term" value="F:microtubule binding"/>
    <property type="evidence" value="ECO:0007669"/>
    <property type="project" value="InterPro"/>
</dbReference>
<keyword evidence="9" id="KW-1185">Reference proteome</keyword>
<dbReference type="Pfam" id="PF09430">
    <property type="entry name" value="EMC7_beta-sandw"/>
    <property type="match status" value="1"/>
</dbReference>
<organism evidence="8 9">
    <name type="scientific">Danionella cerebrum</name>
    <dbReference type="NCBI Taxonomy" id="2873325"/>
    <lineage>
        <taxon>Eukaryota</taxon>
        <taxon>Metazoa</taxon>
        <taxon>Chordata</taxon>
        <taxon>Craniata</taxon>
        <taxon>Vertebrata</taxon>
        <taxon>Euteleostomi</taxon>
        <taxon>Actinopterygii</taxon>
        <taxon>Neopterygii</taxon>
        <taxon>Teleostei</taxon>
        <taxon>Ostariophysi</taxon>
        <taxon>Cypriniformes</taxon>
        <taxon>Danionidae</taxon>
        <taxon>Danioninae</taxon>
        <taxon>Danionella</taxon>
    </lineage>
</organism>
<evidence type="ECO:0000256" key="4">
    <source>
        <dbReference type="SAM" id="MobiDB-lite"/>
    </source>
</evidence>
<evidence type="ECO:0000256" key="5">
    <source>
        <dbReference type="SAM" id="Phobius"/>
    </source>
</evidence>
<dbReference type="InterPro" id="IPR028021">
    <property type="entry name" value="Katanin_C-terminal"/>
</dbReference>
<dbReference type="InterPro" id="IPR013784">
    <property type="entry name" value="Carb-bd-like_fold"/>
</dbReference>
<dbReference type="Pfam" id="PF13925">
    <property type="entry name" value="Katanin_con80"/>
    <property type="match status" value="1"/>
</dbReference>
<evidence type="ECO:0000256" key="2">
    <source>
        <dbReference type="ARBA" id="ARBA00022490"/>
    </source>
</evidence>
<dbReference type="EMBL" id="SRMA01025585">
    <property type="protein sequence ID" value="TRY92943.1"/>
    <property type="molecule type" value="Genomic_DNA"/>
</dbReference>
<accession>A0A553QSJ3</accession>
<dbReference type="STRING" id="623744.A0A553QSJ3"/>
<sequence>MATGSHAESNAELNRLKPAQCHDLLIGHCVHKYGKVRRAVISKKKTRHSVVGLRACRRSPTSSRTSDMANKENELTCVEEVQALLYSDKCLFPVNSTDSSRMAGAATKYNDYFSELSKDHEAMTHVLFGRNLRLNVALTLWRKNASELVAYLNSLEGEQPCISMGCCVDLLPQVKTILNTKYEEHLIVALHWVQSVMVKWWSELSTNNKSLHDGSSNDRNVQTLKTTLLELWEGKSHLSSVPGAVGETAKAVFALARGFSDGEPGPVTGSQANGDRFKIEGRAIVPGMKSQDWISTARVLVEGEEYVGFLRTDGSFAVNDVPSGSYVVEIVSPSFRFEPVRVDITSKGKMRARLVNYIKTSEVIRQPYPLQIRSNGPHSYFMKRETWGWTDFLMNPMVMMMVLPLLIIVLLPKVVNTNDPEMRKEMEQSMNMLNPNPELPDVSEFMTKLFSKGSSKSGGGSKSSRSIAPKRR</sequence>
<dbReference type="InterPro" id="IPR019008">
    <property type="entry name" value="Beta_sandwich_EMC7"/>
</dbReference>
<dbReference type="OrthoDB" id="8754475at2759"/>
<comment type="subcellular location">
    <subcellularLocation>
        <location evidence="1">Cytoplasm</location>
        <location evidence="1">Cytoskeleton</location>
    </subcellularLocation>
</comment>
<evidence type="ECO:0000313" key="8">
    <source>
        <dbReference type="EMBL" id="TRY92943.1"/>
    </source>
</evidence>
<evidence type="ECO:0000259" key="7">
    <source>
        <dbReference type="Pfam" id="PF13925"/>
    </source>
</evidence>
<dbReference type="GO" id="GO:0030246">
    <property type="term" value="F:carbohydrate binding"/>
    <property type="evidence" value="ECO:0007669"/>
    <property type="project" value="InterPro"/>
</dbReference>
<reference evidence="8 9" key="1">
    <citation type="journal article" date="2019" name="Sci. Data">
        <title>Hybrid genome assembly and annotation of Danionella translucida.</title>
        <authorList>
            <person name="Kadobianskyi M."/>
            <person name="Schulze L."/>
            <person name="Schuelke M."/>
            <person name="Judkewitz B."/>
        </authorList>
    </citation>
    <scope>NUCLEOTIDE SEQUENCE [LARGE SCALE GENOMIC DNA]</scope>
    <source>
        <strain evidence="8 9">Bolton</strain>
    </source>
</reference>
<dbReference type="PANTHER" id="PTHR14682:SF1">
    <property type="entry name" value="KATNB1-LIKE PROTEIN 1"/>
    <property type="match status" value="1"/>
</dbReference>
<gene>
    <name evidence="8" type="ORF">DNTS_029865</name>
</gene>
<proteinExistence type="predicted"/>
<keyword evidence="2" id="KW-0963">Cytoplasm</keyword>
<dbReference type="PANTHER" id="PTHR14682">
    <property type="entry name" value="KATNB1-LIKE PROTEIN 1"/>
    <property type="match status" value="1"/>
</dbReference>
<keyword evidence="5" id="KW-0812">Transmembrane</keyword>
<keyword evidence="3" id="KW-0206">Cytoskeleton</keyword>
<evidence type="ECO:0000256" key="1">
    <source>
        <dbReference type="ARBA" id="ARBA00004245"/>
    </source>
</evidence>
<dbReference type="AlphaFoldDB" id="A0A553QSJ3"/>
<dbReference type="Proteomes" id="UP000316079">
    <property type="component" value="Unassembled WGS sequence"/>
</dbReference>
<feature type="domain" description="Katanin p80 subunit C-terminal" evidence="7">
    <location>
        <begin position="118"/>
        <end position="252"/>
    </location>
</feature>
<dbReference type="SUPFAM" id="SSF49452">
    <property type="entry name" value="Starch-binding domain-like"/>
    <property type="match status" value="1"/>
</dbReference>
<protein>
    <recommendedName>
        <fullName evidence="10">ER membrane protein complex subunit 7</fullName>
    </recommendedName>
</protein>
<name>A0A553QSJ3_9TELE</name>
<evidence type="ECO:0000259" key="6">
    <source>
        <dbReference type="Pfam" id="PF09430"/>
    </source>
</evidence>
<keyword evidence="5" id="KW-1133">Transmembrane helix</keyword>
<feature type="domain" description="ER membrane protein complex subunit 7 beta-sandwich" evidence="6">
    <location>
        <begin position="289"/>
        <end position="400"/>
    </location>
</feature>
<evidence type="ECO:0008006" key="10">
    <source>
        <dbReference type="Google" id="ProtNLM"/>
    </source>
</evidence>
<evidence type="ECO:0000313" key="9">
    <source>
        <dbReference type="Proteomes" id="UP000316079"/>
    </source>
</evidence>
<dbReference type="GO" id="GO:0005856">
    <property type="term" value="C:cytoskeleton"/>
    <property type="evidence" value="ECO:0007669"/>
    <property type="project" value="UniProtKB-SubCell"/>
</dbReference>
<dbReference type="InterPro" id="IPR042404">
    <property type="entry name" value="KATNBL1"/>
</dbReference>